<accession>A0A316HT49</accession>
<name>A0A316HT49_9PSEU</name>
<organism evidence="1 2">
    <name type="scientific">Lentzea atacamensis</name>
    <dbReference type="NCBI Taxonomy" id="531938"/>
    <lineage>
        <taxon>Bacteria</taxon>
        <taxon>Bacillati</taxon>
        <taxon>Actinomycetota</taxon>
        <taxon>Actinomycetes</taxon>
        <taxon>Pseudonocardiales</taxon>
        <taxon>Pseudonocardiaceae</taxon>
        <taxon>Lentzea</taxon>
    </lineage>
</organism>
<proteinExistence type="predicted"/>
<dbReference type="EMBL" id="QGHB01000008">
    <property type="protein sequence ID" value="PWK84524.1"/>
    <property type="molecule type" value="Genomic_DNA"/>
</dbReference>
<gene>
    <name evidence="1" type="ORF">C8D88_108139</name>
</gene>
<dbReference type="AlphaFoldDB" id="A0A316HT49"/>
<comment type="caution">
    <text evidence="1">The sequence shown here is derived from an EMBL/GenBank/DDBJ whole genome shotgun (WGS) entry which is preliminary data.</text>
</comment>
<sequence length="77" mass="8097">MDASPYGEGMFGVCARDQDDELVASEAAHQIGVAYGVAQHMGGRTQNGVTGGVAKLVVDGFEVIEVDDEQRDRPAMA</sequence>
<protein>
    <submittedName>
        <fullName evidence="1">Uncharacterized protein</fullName>
    </submittedName>
</protein>
<dbReference type="Proteomes" id="UP000246005">
    <property type="component" value="Unassembled WGS sequence"/>
</dbReference>
<evidence type="ECO:0000313" key="1">
    <source>
        <dbReference type="EMBL" id="PWK84524.1"/>
    </source>
</evidence>
<reference evidence="1 2" key="1">
    <citation type="submission" date="2018-05" db="EMBL/GenBank/DDBJ databases">
        <title>Genomic Encyclopedia of Type Strains, Phase IV (KMG-IV): sequencing the most valuable type-strain genomes for metagenomic binning, comparative biology and taxonomic classification.</title>
        <authorList>
            <person name="Goeker M."/>
        </authorList>
    </citation>
    <scope>NUCLEOTIDE SEQUENCE [LARGE SCALE GENOMIC DNA]</scope>
    <source>
        <strain evidence="1 2">DSM 45480</strain>
    </source>
</reference>
<evidence type="ECO:0000313" key="2">
    <source>
        <dbReference type="Proteomes" id="UP000246005"/>
    </source>
</evidence>